<accession>A0A0D3L1A6</accession>
<protein>
    <recommendedName>
        <fullName evidence="5">4Fe-4S ferredoxin-type domain-containing protein</fullName>
    </recommendedName>
</protein>
<dbReference type="KEGG" id="ehx:EMIHUDRAFT_194310"/>
<dbReference type="HOGENOM" id="CLU_1113038_0_0_1"/>
<dbReference type="GeneID" id="17287061"/>
<name>A0A0D3L1A6_EMIH1</name>
<feature type="transmembrane region" description="Helical" evidence="2">
    <location>
        <begin position="131"/>
        <end position="154"/>
    </location>
</feature>
<dbReference type="AlphaFoldDB" id="A0A0D3L1A6"/>
<reference evidence="4" key="1">
    <citation type="journal article" date="2013" name="Nature">
        <title>Pan genome of the phytoplankton Emiliania underpins its global distribution.</title>
        <authorList>
            <person name="Read B.A."/>
            <person name="Kegel J."/>
            <person name="Klute M.J."/>
            <person name="Kuo A."/>
            <person name="Lefebvre S.C."/>
            <person name="Maumus F."/>
            <person name="Mayer C."/>
            <person name="Miller J."/>
            <person name="Monier A."/>
            <person name="Salamov A."/>
            <person name="Young J."/>
            <person name="Aguilar M."/>
            <person name="Claverie J.M."/>
            <person name="Frickenhaus S."/>
            <person name="Gonzalez K."/>
            <person name="Herman E.K."/>
            <person name="Lin Y.C."/>
            <person name="Napier J."/>
            <person name="Ogata H."/>
            <person name="Sarno A.F."/>
            <person name="Shmutz J."/>
            <person name="Schroeder D."/>
            <person name="de Vargas C."/>
            <person name="Verret F."/>
            <person name="von Dassow P."/>
            <person name="Valentin K."/>
            <person name="Van de Peer Y."/>
            <person name="Wheeler G."/>
            <person name="Dacks J.B."/>
            <person name="Delwiche C.F."/>
            <person name="Dyhrman S.T."/>
            <person name="Glockner G."/>
            <person name="John U."/>
            <person name="Richards T."/>
            <person name="Worden A.Z."/>
            <person name="Zhang X."/>
            <person name="Grigoriev I.V."/>
            <person name="Allen A.E."/>
            <person name="Bidle K."/>
            <person name="Borodovsky M."/>
            <person name="Bowler C."/>
            <person name="Brownlee C."/>
            <person name="Cock J.M."/>
            <person name="Elias M."/>
            <person name="Gladyshev V.N."/>
            <person name="Groth M."/>
            <person name="Guda C."/>
            <person name="Hadaegh A."/>
            <person name="Iglesias-Rodriguez M.D."/>
            <person name="Jenkins J."/>
            <person name="Jones B.M."/>
            <person name="Lawson T."/>
            <person name="Leese F."/>
            <person name="Lindquist E."/>
            <person name="Lobanov A."/>
            <person name="Lomsadze A."/>
            <person name="Malik S.B."/>
            <person name="Marsh M.E."/>
            <person name="Mackinder L."/>
            <person name="Mock T."/>
            <person name="Mueller-Roeber B."/>
            <person name="Pagarete A."/>
            <person name="Parker M."/>
            <person name="Probert I."/>
            <person name="Quesneville H."/>
            <person name="Raines C."/>
            <person name="Rensing S.A."/>
            <person name="Riano-Pachon D.M."/>
            <person name="Richier S."/>
            <person name="Rokitta S."/>
            <person name="Shiraiwa Y."/>
            <person name="Soanes D.M."/>
            <person name="van der Giezen M."/>
            <person name="Wahlund T.M."/>
            <person name="Williams B."/>
            <person name="Wilson W."/>
            <person name="Wolfe G."/>
            <person name="Wurch L.L."/>
        </authorList>
    </citation>
    <scope>NUCLEOTIDE SEQUENCE</scope>
</reference>
<reference evidence="3" key="2">
    <citation type="submission" date="2024-10" db="UniProtKB">
        <authorList>
            <consortium name="EnsemblProtists"/>
        </authorList>
    </citation>
    <scope>IDENTIFICATION</scope>
</reference>
<dbReference type="EnsemblProtists" id="EOD41791">
    <property type="protein sequence ID" value="EOD41791"/>
    <property type="gene ID" value="EMIHUDRAFT_194310"/>
</dbReference>
<evidence type="ECO:0000256" key="2">
    <source>
        <dbReference type="SAM" id="Phobius"/>
    </source>
</evidence>
<feature type="transmembrane region" description="Helical" evidence="2">
    <location>
        <begin position="166"/>
        <end position="186"/>
    </location>
</feature>
<keyword evidence="2" id="KW-0472">Membrane</keyword>
<evidence type="ECO:0000256" key="1">
    <source>
        <dbReference type="SAM" id="MobiDB-lite"/>
    </source>
</evidence>
<organism evidence="3 4">
    <name type="scientific">Emiliania huxleyi (strain CCMP1516)</name>
    <dbReference type="NCBI Taxonomy" id="280463"/>
    <lineage>
        <taxon>Eukaryota</taxon>
        <taxon>Haptista</taxon>
        <taxon>Haptophyta</taxon>
        <taxon>Prymnesiophyceae</taxon>
        <taxon>Isochrysidales</taxon>
        <taxon>Noelaerhabdaceae</taxon>
        <taxon>Emiliania</taxon>
    </lineage>
</organism>
<evidence type="ECO:0000313" key="3">
    <source>
        <dbReference type="EnsemblProtists" id="EOD41791"/>
    </source>
</evidence>
<sequence length="250" mass="27389">MLCSVCSSVIRDRLVLDPSLPVCCSSCAVKACVSCPPGAKRVPYKNSAGHHCITLLNSTTSTCRERASVSKILSPMQSSSVVGRSSVAPRESADNRDVPLSDSIRGAPRKLPTMETEKQESMCGSSMSHDIAFFCHLVSTVLSLFGIFQFSTLSYVSDPNRQEKEIMQKVCMFLFFLSPVLALVVFCNRRSPTTLSKAATALAFVFLGAIVVYTVARVGPYNIWWGGYCYVLHVNDNRCYNFDRCGSTTC</sequence>
<dbReference type="RefSeq" id="XP_005794220.1">
    <property type="nucleotide sequence ID" value="XM_005794163.1"/>
</dbReference>
<dbReference type="PaxDb" id="2903-EOD41791"/>
<proteinExistence type="predicted"/>
<feature type="transmembrane region" description="Helical" evidence="2">
    <location>
        <begin position="198"/>
        <end position="216"/>
    </location>
</feature>
<evidence type="ECO:0000313" key="4">
    <source>
        <dbReference type="Proteomes" id="UP000013827"/>
    </source>
</evidence>
<keyword evidence="2" id="KW-0812">Transmembrane</keyword>
<evidence type="ECO:0008006" key="5">
    <source>
        <dbReference type="Google" id="ProtNLM"/>
    </source>
</evidence>
<dbReference type="Proteomes" id="UP000013827">
    <property type="component" value="Unassembled WGS sequence"/>
</dbReference>
<feature type="region of interest" description="Disordered" evidence="1">
    <location>
        <begin position="80"/>
        <end position="108"/>
    </location>
</feature>
<keyword evidence="4" id="KW-1185">Reference proteome</keyword>
<keyword evidence="2" id="KW-1133">Transmembrane helix</keyword>